<name>A0A1H0VPF7_HALAD</name>
<evidence type="ECO:0000256" key="2">
    <source>
        <dbReference type="ARBA" id="ARBA00023315"/>
    </source>
</evidence>
<keyword evidence="6" id="KW-1185">Reference proteome</keyword>
<evidence type="ECO:0000313" key="5">
    <source>
        <dbReference type="EMBL" id="SDP80407.1"/>
    </source>
</evidence>
<feature type="domain" description="N-acetyltransferase" evidence="4">
    <location>
        <begin position="13"/>
        <end position="184"/>
    </location>
</feature>
<dbReference type="AlphaFoldDB" id="A0A1H0VPF7"/>
<organism evidence="5 6">
    <name type="scientific">Halobacillus aidingensis</name>
    <dbReference type="NCBI Taxonomy" id="240303"/>
    <lineage>
        <taxon>Bacteria</taxon>
        <taxon>Bacillati</taxon>
        <taxon>Bacillota</taxon>
        <taxon>Bacilli</taxon>
        <taxon>Bacillales</taxon>
        <taxon>Bacillaceae</taxon>
        <taxon>Halobacillus</taxon>
    </lineage>
</organism>
<reference evidence="6" key="1">
    <citation type="submission" date="2016-10" db="EMBL/GenBank/DDBJ databases">
        <authorList>
            <person name="Varghese N."/>
            <person name="Submissions S."/>
        </authorList>
    </citation>
    <scope>NUCLEOTIDE SEQUENCE [LARGE SCALE GENOMIC DNA]</scope>
    <source>
        <strain evidence="6">CGMCC 1.3703</strain>
    </source>
</reference>
<dbReference type="STRING" id="240303.SAMN05421677_14013"/>
<dbReference type="Gene3D" id="3.40.630.30">
    <property type="match status" value="1"/>
</dbReference>
<sequence length="184" mass="21628">METLTFGSETERLVIRPLEKSDYESWLQGYEGRFPSKRRHDEGRLDMSVCTKEWFDELVEKHQQLAMEDTAYIFGVFLKGDQTHVGMIDFSTLVRYDFQWGRIGYALHNQHWEKGYGKEAVAVALRVAFDQLSYHRVEAHINLDNEPSIKMAESIGLVYECTRKGFIHEFGEWTDNLIYYKNAE</sequence>
<evidence type="ECO:0000313" key="6">
    <source>
        <dbReference type="Proteomes" id="UP000198860"/>
    </source>
</evidence>
<comment type="similarity">
    <text evidence="3">Belongs to the acetyltransferase family. RimJ subfamily.</text>
</comment>
<dbReference type="GO" id="GO:0005737">
    <property type="term" value="C:cytoplasm"/>
    <property type="evidence" value="ECO:0007669"/>
    <property type="project" value="TreeGrafter"/>
</dbReference>
<dbReference type="InterPro" id="IPR016181">
    <property type="entry name" value="Acyl_CoA_acyltransferase"/>
</dbReference>
<evidence type="ECO:0000259" key="4">
    <source>
        <dbReference type="PROSITE" id="PS51186"/>
    </source>
</evidence>
<dbReference type="InterPro" id="IPR000182">
    <property type="entry name" value="GNAT_dom"/>
</dbReference>
<dbReference type="PROSITE" id="PS51186">
    <property type="entry name" value="GNAT"/>
    <property type="match status" value="1"/>
</dbReference>
<dbReference type="OrthoDB" id="9798081at2"/>
<dbReference type="PANTHER" id="PTHR43792">
    <property type="entry name" value="GNAT FAMILY, PUTATIVE (AFU_ORTHOLOGUE AFUA_3G00765)-RELATED-RELATED"/>
    <property type="match status" value="1"/>
</dbReference>
<dbReference type="GO" id="GO:0008999">
    <property type="term" value="F:protein-N-terminal-alanine acetyltransferase activity"/>
    <property type="evidence" value="ECO:0007669"/>
    <property type="project" value="TreeGrafter"/>
</dbReference>
<dbReference type="SUPFAM" id="SSF55729">
    <property type="entry name" value="Acyl-CoA N-acyltransferases (Nat)"/>
    <property type="match status" value="1"/>
</dbReference>
<proteinExistence type="inferred from homology"/>
<protein>
    <submittedName>
        <fullName evidence="5">Protein N-acetyltransferase, RimJ/RimL family</fullName>
    </submittedName>
</protein>
<dbReference type="Proteomes" id="UP000198860">
    <property type="component" value="Unassembled WGS sequence"/>
</dbReference>
<dbReference type="PANTHER" id="PTHR43792:SF8">
    <property type="entry name" value="[RIBOSOMAL PROTEIN US5]-ALANINE N-ACETYLTRANSFERASE"/>
    <property type="match status" value="1"/>
</dbReference>
<dbReference type="RefSeq" id="WP_089654967.1">
    <property type="nucleotide sequence ID" value="NZ_FNIZ01000040.1"/>
</dbReference>
<dbReference type="InterPro" id="IPR051531">
    <property type="entry name" value="N-acetyltransferase"/>
</dbReference>
<evidence type="ECO:0000256" key="3">
    <source>
        <dbReference type="ARBA" id="ARBA00038502"/>
    </source>
</evidence>
<gene>
    <name evidence="5" type="ORF">SAMN05421677_14013</name>
</gene>
<evidence type="ECO:0000256" key="1">
    <source>
        <dbReference type="ARBA" id="ARBA00022679"/>
    </source>
</evidence>
<keyword evidence="2" id="KW-0012">Acyltransferase</keyword>
<keyword evidence="1 5" id="KW-0808">Transferase</keyword>
<dbReference type="EMBL" id="FNIZ01000040">
    <property type="protein sequence ID" value="SDP80407.1"/>
    <property type="molecule type" value="Genomic_DNA"/>
</dbReference>
<dbReference type="Pfam" id="PF13302">
    <property type="entry name" value="Acetyltransf_3"/>
    <property type="match status" value="1"/>
</dbReference>
<accession>A0A1H0VPF7</accession>